<feature type="non-terminal residue" evidence="3">
    <location>
        <position position="1"/>
    </location>
</feature>
<dbReference type="EMBL" id="RWGY01000011">
    <property type="protein sequence ID" value="TVU29068.1"/>
    <property type="molecule type" value="Genomic_DNA"/>
</dbReference>
<proteinExistence type="predicted"/>
<keyword evidence="4" id="KW-1185">Reference proteome</keyword>
<dbReference type="InterPro" id="IPR055302">
    <property type="entry name" value="F-box_dom-containing"/>
</dbReference>
<feature type="domain" description="F-box/LRR-repeat protein 15/At3g58940/PEG3-like LRR" evidence="2">
    <location>
        <begin position="156"/>
        <end position="375"/>
    </location>
</feature>
<feature type="compositionally biased region" description="Acidic residues" evidence="1">
    <location>
        <begin position="37"/>
        <end position="51"/>
    </location>
</feature>
<dbReference type="PANTHER" id="PTHR32141">
    <property type="match status" value="1"/>
</dbReference>
<organism evidence="3 4">
    <name type="scientific">Eragrostis curvula</name>
    <name type="common">weeping love grass</name>
    <dbReference type="NCBI Taxonomy" id="38414"/>
    <lineage>
        <taxon>Eukaryota</taxon>
        <taxon>Viridiplantae</taxon>
        <taxon>Streptophyta</taxon>
        <taxon>Embryophyta</taxon>
        <taxon>Tracheophyta</taxon>
        <taxon>Spermatophyta</taxon>
        <taxon>Magnoliopsida</taxon>
        <taxon>Liliopsida</taxon>
        <taxon>Poales</taxon>
        <taxon>Poaceae</taxon>
        <taxon>PACMAD clade</taxon>
        <taxon>Chloridoideae</taxon>
        <taxon>Eragrostideae</taxon>
        <taxon>Eragrostidinae</taxon>
        <taxon>Eragrostis</taxon>
    </lineage>
</organism>
<dbReference type="PANTHER" id="PTHR32141:SF98">
    <property type="entry name" value="FBD DOMAIN-CONTAINING PROTEIN"/>
    <property type="match status" value="1"/>
</dbReference>
<name>A0A5J9V0S7_9POAL</name>
<evidence type="ECO:0000259" key="2">
    <source>
        <dbReference type="Pfam" id="PF24758"/>
    </source>
</evidence>
<protein>
    <recommendedName>
        <fullName evidence="2">F-box/LRR-repeat protein 15/At3g58940/PEG3-like LRR domain-containing protein</fullName>
    </recommendedName>
</protein>
<sequence length="460" mass="50588">MEEERNATTIREVLQLFSPPLRLMIEEPAGAPRVGVQEEDEEEDEKDEEEDPVRLALRDRGMTGDSGSGEGELYHDLFVFLRPGSIAMDAAWKAAPLVLHDKGLVAASEDLIKNLPYLAGQVPDLRDTISKILRRHPGPVALLRVDCSVCPGPELLADWMDELSGKAVQRLAMVNLSQPRELEFPLHLLHGDGSLISLEVGFFSIGHELGEDFDTRFGSLATLTLAGCAFDGGALSTVIHRCCALRTLRVWGSDLTAGCGSDGLTIGGLLRVLELTIKSPVLQLLGLGVRPAKGVRQVTVNTPHANALKEISHLTLHLQDFMFKTTFAITVQRHKLAAFHSMQRLSIFVNMAHRDQSWDFIRLLRRMPHLLNLTIWDGLLSCPCLTSSLRILVMKQYRGGVAEVAFTTAVLSCGRFLTQVDINPHATLSRSEQAAISEMLEASPRASQLPRAEDKGVFSI</sequence>
<gene>
    <name evidence="3" type="ORF">EJB05_20611</name>
</gene>
<dbReference type="SUPFAM" id="SSF52047">
    <property type="entry name" value="RNI-like"/>
    <property type="match status" value="1"/>
</dbReference>
<dbReference type="Gramene" id="TVU29068">
    <property type="protein sequence ID" value="TVU29068"/>
    <property type="gene ID" value="EJB05_20611"/>
</dbReference>
<comment type="caution">
    <text evidence="3">The sequence shown here is derived from an EMBL/GenBank/DDBJ whole genome shotgun (WGS) entry which is preliminary data.</text>
</comment>
<evidence type="ECO:0000313" key="4">
    <source>
        <dbReference type="Proteomes" id="UP000324897"/>
    </source>
</evidence>
<dbReference type="AlphaFoldDB" id="A0A5J9V0S7"/>
<feature type="region of interest" description="Disordered" evidence="1">
    <location>
        <begin position="441"/>
        <end position="460"/>
    </location>
</feature>
<feature type="compositionally biased region" description="Basic and acidic residues" evidence="1">
    <location>
        <begin position="451"/>
        <end position="460"/>
    </location>
</feature>
<evidence type="ECO:0000313" key="3">
    <source>
        <dbReference type="EMBL" id="TVU29068.1"/>
    </source>
</evidence>
<reference evidence="3 4" key="1">
    <citation type="journal article" date="2019" name="Sci. Rep.">
        <title>A high-quality genome of Eragrostis curvula grass provides insights into Poaceae evolution and supports new strategies to enhance forage quality.</title>
        <authorList>
            <person name="Carballo J."/>
            <person name="Santos B.A.C.M."/>
            <person name="Zappacosta D."/>
            <person name="Garbus I."/>
            <person name="Selva J.P."/>
            <person name="Gallo C.A."/>
            <person name="Diaz A."/>
            <person name="Albertini E."/>
            <person name="Caccamo M."/>
            <person name="Echenique V."/>
        </authorList>
    </citation>
    <scope>NUCLEOTIDE SEQUENCE [LARGE SCALE GENOMIC DNA]</scope>
    <source>
        <strain evidence="4">cv. Victoria</strain>
        <tissue evidence="3">Leaf</tissue>
    </source>
</reference>
<dbReference type="Pfam" id="PF24758">
    <property type="entry name" value="LRR_At5g56370"/>
    <property type="match status" value="1"/>
</dbReference>
<dbReference type="InterPro" id="IPR055411">
    <property type="entry name" value="LRR_FXL15/At3g58940/PEG3-like"/>
</dbReference>
<feature type="region of interest" description="Disordered" evidence="1">
    <location>
        <begin position="27"/>
        <end position="54"/>
    </location>
</feature>
<evidence type="ECO:0000256" key="1">
    <source>
        <dbReference type="SAM" id="MobiDB-lite"/>
    </source>
</evidence>
<dbReference type="Proteomes" id="UP000324897">
    <property type="component" value="Chromosome 1"/>
</dbReference>
<feature type="non-terminal residue" evidence="3">
    <location>
        <position position="460"/>
    </location>
</feature>
<dbReference type="OrthoDB" id="10574254at2759"/>
<accession>A0A5J9V0S7</accession>